<dbReference type="Proteomes" id="UP000887565">
    <property type="component" value="Unplaced"/>
</dbReference>
<proteinExistence type="predicted"/>
<name>A0A915IB15_ROMCU</name>
<accession>A0A915IB15</accession>
<keyword evidence="1" id="KW-1185">Reference proteome</keyword>
<evidence type="ECO:0000313" key="1">
    <source>
        <dbReference type="Proteomes" id="UP000887565"/>
    </source>
</evidence>
<organism evidence="1 2">
    <name type="scientific">Romanomermis culicivorax</name>
    <name type="common">Nematode worm</name>
    <dbReference type="NCBI Taxonomy" id="13658"/>
    <lineage>
        <taxon>Eukaryota</taxon>
        <taxon>Metazoa</taxon>
        <taxon>Ecdysozoa</taxon>
        <taxon>Nematoda</taxon>
        <taxon>Enoplea</taxon>
        <taxon>Dorylaimia</taxon>
        <taxon>Mermithida</taxon>
        <taxon>Mermithoidea</taxon>
        <taxon>Mermithidae</taxon>
        <taxon>Romanomermis</taxon>
    </lineage>
</organism>
<protein>
    <submittedName>
        <fullName evidence="2">Uncharacterized protein</fullName>
    </submittedName>
</protein>
<sequence>MPTIDLLRIRYLGDGVKSIAMSEGKKNRRHQIKIGNGNTKVGTETKVATKNRCREKRKEGIMMRRAGAKKSKKSRKIKEIRKKTKIVESHEVERGYWATTNRMIDWKCPTPVEQPHWIGLEPMKCLN</sequence>
<dbReference type="AlphaFoldDB" id="A0A915IB15"/>
<evidence type="ECO:0000313" key="2">
    <source>
        <dbReference type="WBParaSite" id="nRc.2.0.1.t10963-RA"/>
    </source>
</evidence>
<reference evidence="2" key="1">
    <citation type="submission" date="2022-11" db="UniProtKB">
        <authorList>
            <consortium name="WormBaseParasite"/>
        </authorList>
    </citation>
    <scope>IDENTIFICATION</scope>
</reference>
<dbReference type="WBParaSite" id="nRc.2.0.1.t10963-RA">
    <property type="protein sequence ID" value="nRc.2.0.1.t10963-RA"/>
    <property type="gene ID" value="nRc.2.0.1.g10963"/>
</dbReference>